<dbReference type="AlphaFoldDB" id="M0QIU4"/>
<reference evidence="2 3" key="1">
    <citation type="submission" date="2013-01" db="EMBL/GenBank/DDBJ databases">
        <title>Whole genome shotgun sequence of Gordonia soli NBRC 108243.</title>
        <authorList>
            <person name="Isaki-Nakamura S."/>
            <person name="Hosoyama A."/>
            <person name="Tsuchikane K."/>
            <person name="Ando Y."/>
            <person name="Baba S."/>
            <person name="Ohji S."/>
            <person name="Hamada M."/>
            <person name="Tamura T."/>
            <person name="Yamazoe A."/>
            <person name="Yamazaki S."/>
            <person name="Fujita N."/>
        </authorList>
    </citation>
    <scope>NUCLEOTIDE SEQUENCE [LARGE SCALE GENOMIC DNA]</scope>
    <source>
        <strain evidence="2 3">NBRC 108243</strain>
    </source>
</reference>
<keyword evidence="3" id="KW-1185">Reference proteome</keyword>
<sequence length="171" mass="17380">MAPPAGPAQRTPTGTELKFGESATLPADAFRASGPLALYTVTGIAKGGGVPESITKGGTPYFVYVTVTALSQRPTTAPDTEGVTGSPDGRAPTLTVDAPTGLPQCVSTTPPERMTRGQSYSTCLVSIADSGTDLKHVIYWADTTADKSLDYKSGPVVWSDGTAASATPSGG</sequence>
<proteinExistence type="predicted"/>
<comment type="caution">
    <text evidence="2">The sequence shown here is derived from an EMBL/GenBank/DDBJ whole genome shotgun (WGS) entry which is preliminary data.</text>
</comment>
<dbReference type="OrthoDB" id="4578632at2"/>
<dbReference type="EMBL" id="BANX01000014">
    <property type="protein sequence ID" value="GAC68221.1"/>
    <property type="molecule type" value="Genomic_DNA"/>
</dbReference>
<protein>
    <submittedName>
        <fullName evidence="2">Uncharacterized protein</fullName>
    </submittedName>
</protein>
<feature type="region of interest" description="Disordered" evidence="1">
    <location>
        <begin position="73"/>
        <end position="100"/>
    </location>
</feature>
<evidence type="ECO:0000313" key="3">
    <source>
        <dbReference type="Proteomes" id="UP000011666"/>
    </source>
</evidence>
<organism evidence="2 3">
    <name type="scientific">Gordonia soli NBRC 108243</name>
    <dbReference type="NCBI Taxonomy" id="1223545"/>
    <lineage>
        <taxon>Bacteria</taxon>
        <taxon>Bacillati</taxon>
        <taxon>Actinomycetota</taxon>
        <taxon>Actinomycetes</taxon>
        <taxon>Mycobacteriales</taxon>
        <taxon>Gordoniaceae</taxon>
        <taxon>Gordonia</taxon>
    </lineage>
</organism>
<dbReference type="Proteomes" id="UP000011666">
    <property type="component" value="Unassembled WGS sequence"/>
</dbReference>
<gene>
    <name evidence="2" type="ORF">GS4_14_00520</name>
</gene>
<evidence type="ECO:0000256" key="1">
    <source>
        <dbReference type="SAM" id="MobiDB-lite"/>
    </source>
</evidence>
<evidence type="ECO:0000313" key="2">
    <source>
        <dbReference type="EMBL" id="GAC68221.1"/>
    </source>
</evidence>
<dbReference type="eggNOG" id="ENOG5033SQP">
    <property type="taxonomic scope" value="Bacteria"/>
</dbReference>
<name>M0QIU4_9ACTN</name>
<accession>M0QIU4</accession>